<name>A0A6B8RQ89_9BACL</name>
<evidence type="ECO:0000259" key="1">
    <source>
        <dbReference type="Pfam" id="PF03992"/>
    </source>
</evidence>
<feature type="domain" description="ABM" evidence="1">
    <location>
        <begin position="8"/>
        <end position="63"/>
    </location>
</feature>
<accession>A0A6B8RQ89</accession>
<dbReference type="OrthoDB" id="2612531at2"/>
<dbReference type="Proteomes" id="UP000426246">
    <property type="component" value="Chromosome"/>
</dbReference>
<dbReference type="Pfam" id="PF03992">
    <property type="entry name" value="ABM"/>
    <property type="match status" value="1"/>
</dbReference>
<keyword evidence="2" id="KW-0503">Monooxygenase</keyword>
<dbReference type="AlphaFoldDB" id="A0A6B8RQ89"/>
<organism evidence="2 3">
    <name type="scientific">Paenibacillus psychroresistens</name>
    <dbReference type="NCBI Taxonomy" id="1778678"/>
    <lineage>
        <taxon>Bacteria</taxon>
        <taxon>Bacillati</taxon>
        <taxon>Bacillota</taxon>
        <taxon>Bacilli</taxon>
        <taxon>Bacillales</taxon>
        <taxon>Paenibacillaceae</taxon>
        <taxon>Paenibacillus</taxon>
    </lineage>
</organism>
<dbReference type="KEGG" id="ppsc:EHS13_23715"/>
<dbReference type="GO" id="GO:0004497">
    <property type="term" value="F:monooxygenase activity"/>
    <property type="evidence" value="ECO:0007669"/>
    <property type="project" value="UniProtKB-KW"/>
</dbReference>
<dbReference type="SUPFAM" id="SSF54909">
    <property type="entry name" value="Dimeric alpha+beta barrel"/>
    <property type="match status" value="1"/>
</dbReference>
<keyword evidence="3" id="KW-1185">Reference proteome</keyword>
<keyword evidence="2" id="KW-0560">Oxidoreductase</keyword>
<evidence type="ECO:0000313" key="2">
    <source>
        <dbReference type="EMBL" id="QGQ97683.1"/>
    </source>
</evidence>
<reference evidence="3" key="1">
    <citation type="submission" date="2018-11" db="EMBL/GenBank/DDBJ databases">
        <title>Complete genome sequence of Paenibacillus sp. ML311-T8.</title>
        <authorList>
            <person name="Nam Y.-D."/>
            <person name="Kang J."/>
            <person name="Chung W.-H."/>
            <person name="Park Y.S."/>
        </authorList>
    </citation>
    <scope>NUCLEOTIDE SEQUENCE [LARGE SCALE GENOMIC DNA]</scope>
    <source>
        <strain evidence="3">ML311-T8</strain>
    </source>
</reference>
<sequence length="113" mass="13128">MSVTNQQIVLNIRFKTIPGKKEEFRTQLSSLIQVMSVEKAFISAILADDLDQPDDLVIYEIWQGTRDSWLQEEFTKPYRKDYEGILGELIEDRSVSWLEPMGEWGSMLTKALK</sequence>
<dbReference type="RefSeq" id="WP_155702784.1">
    <property type="nucleotide sequence ID" value="NZ_CP034235.1"/>
</dbReference>
<dbReference type="InterPro" id="IPR011008">
    <property type="entry name" value="Dimeric_a/b-barrel"/>
</dbReference>
<dbReference type="InterPro" id="IPR007138">
    <property type="entry name" value="ABM_dom"/>
</dbReference>
<dbReference type="Gene3D" id="3.30.70.100">
    <property type="match status" value="1"/>
</dbReference>
<proteinExistence type="predicted"/>
<evidence type="ECO:0000313" key="3">
    <source>
        <dbReference type="Proteomes" id="UP000426246"/>
    </source>
</evidence>
<gene>
    <name evidence="2" type="ORF">EHS13_23715</name>
</gene>
<dbReference type="EMBL" id="CP034235">
    <property type="protein sequence ID" value="QGQ97683.1"/>
    <property type="molecule type" value="Genomic_DNA"/>
</dbReference>
<protein>
    <submittedName>
        <fullName evidence="2">Antibiotic biosynthesis monooxygenase</fullName>
    </submittedName>
</protein>